<dbReference type="OrthoDB" id="1163785at2"/>
<evidence type="ECO:0008006" key="3">
    <source>
        <dbReference type="Google" id="ProtNLM"/>
    </source>
</evidence>
<dbReference type="Proteomes" id="UP000467305">
    <property type="component" value="Unassembled WGS sequence"/>
</dbReference>
<accession>A0A7J5AQ91</accession>
<organism evidence="1 2">
    <name type="scientific">Tenacibaculum aiptasiae</name>
    <dbReference type="NCBI Taxonomy" id="426481"/>
    <lineage>
        <taxon>Bacteria</taxon>
        <taxon>Pseudomonadati</taxon>
        <taxon>Bacteroidota</taxon>
        <taxon>Flavobacteriia</taxon>
        <taxon>Flavobacteriales</taxon>
        <taxon>Flavobacteriaceae</taxon>
        <taxon>Tenacibaculum</taxon>
    </lineage>
</organism>
<gene>
    <name evidence="1" type="ORF">F7018_05425</name>
</gene>
<reference evidence="1 2" key="1">
    <citation type="submission" date="2019-09" db="EMBL/GenBank/DDBJ databases">
        <authorList>
            <person name="Cao W.R."/>
        </authorList>
    </citation>
    <scope>NUCLEOTIDE SEQUENCE [LARGE SCALE GENOMIC DNA]</scope>
    <source>
        <strain evidence="2">a4</strain>
    </source>
</reference>
<keyword evidence="2" id="KW-1185">Reference proteome</keyword>
<dbReference type="RefSeq" id="WP_150898995.1">
    <property type="nucleotide sequence ID" value="NZ_WAAU01000008.1"/>
</dbReference>
<dbReference type="EMBL" id="WAAU01000008">
    <property type="protein sequence ID" value="KAB1159750.1"/>
    <property type="molecule type" value="Genomic_DNA"/>
</dbReference>
<protein>
    <recommendedName>
        <fullName evidence="3">Bacteriocin</fullName>
    </recommendedName>
</protein>
<name>A0A7J5AQ91_9FLAO</name>
<comment type="caution">
    <text evidence="1">The sequence shown here is derived from an EMBL/GenBank/DDBJ whole genome shotgun (WGS) entry which is preliminary data.</text>
</comment>
<evidence type="ECO:0000313" key="2">
    <source>
        <dbReference type="Proteomes" id="UP000467305"/>
    </source>
</evidence>
<proteinExistence type="predicted"/>
<evidence type="ECO:0000313" key="1">
    <source>
        <dbReference type="EMBL" id="KAB1159750.1"/>
    </source>
</evidence>
<dbReference type="AlphaFoldDB" id="A0A7J5AQ91"/>
<sequence length="60" mass="6761">MIKNISNLGVTLNKKEQQNIKGGNNDHPDTFCNFIFMCPIGQICRYANNTGTYGKCEYAK</sequence>